<feature type="binding site" evidence="3">
    <location>
        <position position="22"/>
    </location>
    <ligand>
        <name>a divalent metal cation</name>
        <dbReference type="ChEBI" id="CHEBI:60240"/>
    </ligand>
</feature>
<evidence type="ECO:0000256" key="3">
    <source>
        <dbReference type="PIRSR" id="PIRSR605511-2"/>
    </source>
</evidence>
<dbReference type="InterPro" id="IPR005511">
    <property type="entry name" value="SMP-30"/>
</dbReference>
<keyword evidence="3" id="KW-0862">Zinc</keyword>
<dbReference type="RefSeq" id="WP_083966219.1">
    <property type="nucleotide sequence ID" value="NZ_CP014841.1"/>
</dbReference>
<feature type="binding site" evidence="3">
    <location>
        <position position="107"/>
    </location>
    <ligand>
        <name>substrate</name>
    </ligand>
</feature>
<dbReference type="GO" id="GO:0005509">
    <property type="term" value="F:calcium ion binding"/>
    <property type="evidence" value="ECO:0007669"/>
    <property type="project" value="TreeGrafter"/>
</dbReference>
<feature type="binding site" evidence="3">
    <location>
        <position position="204"/>
    </location>
    <ligand>
        <name>a divalent metal cation</name>
        <dbReference type="ChEBI" id="CHEBI:60240"/>
    </ligand>
</feature>
<dbReference type="GO" id="GO:0019853">
    <property type="term" value="P:L-ascorbic acid biosynthetic process"/>
    <property type="evidence" value="ECO:0007669"/>
    <property type="project" value="TreeGrafter"/>
</dbReference>
<dbReference type="Gene3D" id="2.120.10.30">
    <property type="entry name" value="TolB, C-terminal domain"/>
    <property type="match status" value="1"/>
</dbReference>
<dbReference type="Proteomes" id="UP000077255">
    <property type="component" value="Chromosome"/>
</dbReference>
<protein>
    <recommendedName>
        <fullName evidence="4">SMP-30/Gluconolactonase/LRE-like region domain-containing protein</fullName>
    </recommendedName>
</protein>
<feature type="active site" description="Proton donor/acceptor" evidence="2">
    <location>
        <position position="204"/>
    </location>
</feature>
<evidence type="ECO:0000313" key="6">
    <source>
        <dbReference type="Proteomes" id="UP000077255"/>
    </source>
</evidence>
<sequence length="306" mass="32840">MSGVRLLPAMQPVMDVGNTLGEGIVWCDRAQSLFWTDIPQATLYRWHPDSDTLQTWAMPERLASFALCEDDGWLLLALASRLAFFRLDDGHLEPLHAVEPGMATRSNDGGCDRQGRFVFGTLHEPTSGAKQAVGGFWRLDAALALEKLDLPGVAISNSIAFSPDGGTMYFCDSLTRQIHCCDYGDTLGPPRLFARVDGDTGEPDGSCVDAEGNLWSAQWGRGRVVCYTPDGAVLRVLPLPASQPTRAAFGGAQLDTLYVTSAREGLSDATLIAEPRAGALFRSRVGAQGLREPRFAGRPGALAASG</sequence>
<feature type="domain" description="SMP-30/Gluconolactonase/LRE-like region" evidence="4">
    <location>
        <begin position="20"/>
        <end position="263"/>
    </location>
</feature>
<gene>
    <name evidence="5" type="ORF">ATSB10_27680</name>
</gene>
<feature type="binding site" evidence="3">
    <location>
        <position position="157"/>
    </location>
    <ligand>
        <name>a divalent metal cation</name>
        <dbReference type="ChEBI" id="CHEBI:60240"/>
    </ligand>
</feature>
<feature type="binding site" evidence="3">
    <location>
        <position position="105"/>
    </location>
    <ligand>
        <name>substrate</name>
    </ligand>
</feature>
<dbReference type="InterPro" id="IPR013658">
    <property type="entry name" value="SGL"/>
</dbReference>
<dbReference type="InterPro" id="IPR011042">
    <property type="entry name" value="6-blade_b-propeller_TolB-like"/>
</dbReference>
<reference evidence="5 6" key="1">
    <citation type="submission" date="2016-02" db="EMBL/GenBank/DDBJ databases">
        <title>Complete genome sequencing and analysis of ATSB10, Dyella thiooxydans isolated from rhizosphere soil of sunflower (Helianthus annuus L.).</title>
        <authorList>
            <person name="Lee Y."/>
            <person name="Hwangbo K."/>
            <person name="Chung H."/>
            <person name="Yoo J."/>
            <person name="Kim K.Y."/>
            <person name="Sa T.M."/>
            <person name="Um Y."/>
            <person name="Madhaiyan M."/>
        </authorList>
    </citation>
    <scope>NUCLEOTIDE SEQUENCE [LARGE SCALE GENOMIC DNA]</scope>
    <source>
        <strain evidence="5 6">ATSB10</strain>
    </source>
</reference>
<dbReference type="GO" id="GO:0004341">
    <property type="term" value="F:gluconolactonase activity"/>
    <property type="evidence" value="ECO:0007669"/>
    <property type="project" value="TreeGrafter"/>
</dbReference>
<dbReference type="PANTHER" id="PTHR10907">
    <property type="entry name" value="REGUCALCIN"/>
    <property type="match status" value="1"/>
</dbReference>
<dbReference type="PATRIC" id="fig|445710.3.peg.2763"/>
<proteinExistence type="inferred from homology"/>
<dbReference type="EMBL" id="CP014841">
    <property type="protein sequence ID" value="AND70222.1"/>
    <property type="molecule type" value="Genomic_DNA"/>
</dbReference>
<accession>A0A160N437</accession>
<dbReference type="STRING" id="445710.ATSB10_27680"/>
<comment type="similarity">
    <text evidence="1">Belongs to the SMP-30/CGR1 family.</text>
</comment>
<dbReference type="PANTHER" id="PTHR10907:SF47">
    <property type="entry name" value="REGUCALCIN"/>
    <property type="match status" value="1"/>
</dbReference>
<dbReference type="KEGG" id="dtx:ATSB10_27680"/>
<evidence type="ECO:0000259" key="4">
    <source>
        <dbReference type="Pfam" id="PF08450"/>
    </source>
</evidence>
<dbReference type="OrthoDB" id="9775406at2"/>
<dbReference type="PRINTS" id="PR01790">
    <property type="entry name" value="SMP30FAMILY"/>
</dbReference>
<comment type="cofactor">
    <cofactor evidence="3">
        <name>Zn(2+)</name>
        <dbReference type="ChEBI" id="CHEBI:29105"/>
    </cofactor>
    <text evidence="3">Binds 1 divalent metal cation per subunit.</text>
</comment>
<evidence type="ECO:0000256" key="1">
    <source>
        <dbReference type="ARBA" id="ARBA00008853"/>
    </source>
</evidence>
<evidence type="ECO:0000256" key="2">
    <source>
        <dbReference type="PIRSR" id="PIRSR605511-1"/>
    </source>
</evidence>
<name>A0A160N437_9GAMM</name>
<keyword evidence="6" id="KW-1185">Reference proteome</keyword>
<dbReference type="AlphaFoldDB" id="A0A160N437"/>
<organism evidence="5 6">
    <name type="scientific">Dyella thiooxydans</name>
    <dbReference type="NCBI Taxonomy" id="445710"/>
    <lineage>
        <taxon>Bacteria</taxon>
        <taxon>Pseudomonadati</taxon>
        <taxon>Pseudomonadota</taxon>
        <taxon>Gammaproteobacteria</taxon>
        <taxon>Lysobacterales</taxon>
        <taxon>Rhodanobacteraceae</taxon>
        <taxon>Dyella</taxon>
    </lineage>
</organism>
<keyword evidence="3" id="KW-0479">Metal-binding</keyword>
<dbReference type="SUPFAM" id="SSF63829">
    <property type="entry name" value="Calcium-dependent phosphotriesterase"/>
    <property type="match status" value="1"/>
</dbReference>
<dbReference type="Pfam" id="PF08450">
    <property type="entry name" value="SGL"/>
    <property type="match status" value="1"/>
</dbReference>
<evidence type="ECO:0000313" key="5">
    <source>
        <dbReference type="EMBL" id="AND70222.1"/>
    </source>
</evidence>